<dbReference type="EC" id="3.5.1.19" evidence="6"/>
<evidence type="ECO:0000256" key="7">
    <source>
        <dbReference type="ARBA" id="ARBA00043224"/>
    </source>
</evidence>
<dbReference type="PANTHER" id="PTHR11080">
    <property type="entry name" value="PYRAZINAMIDASE/NICOTINAMIDASE"/>
    <property type="match status" value="1"/>
</dbReference>
<dbReference type="InterPro" id="IPR052347">
    <property type="entry name" value="Isochorismatase_Nicotinamidase"/>
</dbReference>
<dbReference type="RefSeq" id="WP_344308697.1">
    <property type="nucleotide sequence ID" value="NZ_BAAANO010000015.1"/>
</dbReference>
<evidence type="ECO:0000256" key="3">
    <source>
        <dbReference type="ARBA" id="ARBA00022723"/>
    </source>
</evidence>
<proteinExistence type="inferred from homology"/>
<evidence type="ECO:0000313" key="9">
    <source>
        <dbReference type="EMBL" id="GAA2007001.1"/>
    </source>
</evidence>
<dbReference type="EMBL" id="BAAANO010000015">
    <property type="protein sequence ID" value="GAA2007001.1"/>
    <property type="molecule type" value="Genomic_DNA"/>
</dbReference>
<dbReference type="PANTHER" id="PTHR11080:SF2">
    <property type="entry name" value="LD05707P"/>
    <property type="match status" value="1"/>
</dbReference>
<keyword evidence="3" id="KW-0479">Metal-binding</keyword>
<feature type="domain" description="Isochorismatase-like" evidence="8">
    <location>
        <begin position="17"/>
        <end position="204"/>
    </location>
</feature>
<dbReference type="SUPFAM" id="SSF52499">
    <property type="entry name" value="Isochorismatase-like hydrolases"/>
    <property type="match status" value="1"/>
</dbReference>
<comment type="pathway">
    <text evidence="5">Cofactor biosynthesis; nicotinate biosynthesis; nicotinate from nicotinamide: step 1/1.</text>
</comment>
<keyword evidence="10" id="KW-1185">Reference proteome</keyword>
<evidence type="ECO:0000256" key="5">
    <source>
        <dbReference type="ARBA" id="ARBA00037900"/>
    </source>
</evidence>
<protein>
    <recommendedName>
        <fullName evidence="6">nicotinamidase</fullName>
        <ecNumber evidence="6">3.5.1.19</ecNumber>
    </recommendedName>
    <alternativeName>
        <fullName evidence="7">Nicotinamide deamidase</fullName>
    </alternativeName>
</protein>
<comment type="similarity">
    <text evidence="1">Belongs to the isochorismatase family.</text>
</comment>
<name>A0ABP5EXT6_9MICO</name>
<evidence type="ECO:0000313" key="10">
    <source>
        <dbReference type="Proteomes" id="UP001500755"/>
    </source>
</evidence>
<dbReference type="Pfam" id="PF00857">
    <property type="entry name" value="Isochorismatase"/>
    <property type="match status" value="1"/>
</dbReference>
<gene>
    <name evidence="9" type="ORF">GCM10009755_16520</name>
</gene>
<evidence type="ECO:0000256" key="1">
    <source>
        <dbReference type="ARBA" id="ARBA00006336"/>
    </source>
</evidence>
<keyword evidence="4" id="KW-0378">Hydrolase</keyword>
<evidence type="ECO:0000256" key="6">
    <source>
        <dbReference type="ARBA" id="ARBA00039017"/>
    </source>
</evidence>
<keyword evidence="2" id="KW-0662">Pyridine nucleotide biosynthesis</keyword>
<accession>A0ABP5EXT6</accession>
<evidence type="ECO:0000256" key="4">
    <source>
        <dbReference type="ARBA" id="ARBA00022801"/>
    </source>
</evidence>
<dbReference type="Gene3D" id="3.40.50.850">
    <property type="entry name" value="Isochorismatase-like"/>
    <property type="match status" value="1"/>
</dbReference>
<sequence length="208" mass="21633">MSDPSMTHTTTDTIPRTALVVVDVQNDFCEGGALGVDGGAATARAISGLLGASAEDYALVVGTRDDHAPDSTNAGHIALPPEEPDFVDSWPPHCIRGTDGAEPHPDLDSTRIEAWVRKGFGVPSYSGFEGTDADGRTLADVLRAADITDAHVVGIATDHCVRATALDAAAEGFRTTVLTDYVAAVDPTRVPAVCEELRAAGVDVRPTV</sequence>
<reference evidence="10" key="1">
    <citation type="journal article" date="2019" name="Int. J. Syst. Evol. Microbiol.">
        <title>The Global Catalogue of Microorganisms (GCM) 10K type strain sequencing project: providing services to taxonomists for standard genome sequencing and annotation.</title>
        <authorList>
            <consortium name="The Broad Institute Genomics Platform"/>
            <consortium name="The Broad Institute Genome Sequencing Center for Infectious Disease"/>
            <person name="Wu L."/>
            <person name="Ma J."/>
        </authorList>
    </citation>
    <scope>NUCLEOTIDE SEQUENCE [LARGE SCALE GENOMIC DNA]</scope>
    <source>
        <strain evidence="10">JCM 14546</strain>
    </source>
</reference>
<dbReference type="InterPro" id="IPR036380">
    <property type="entry name" value="Isochorismatase-like_sf"/>
</dbReference>
<organism evidence="9 10">
    <name type="scientific">Brevibacterium samyangense</name>
    <dbReference type="NCBI Taxonomy" id="366888"/>
    <lineage>
        <taxon>Bacteria</taxon>
        <taxon>Bacillati</taxon>
        <taxon>Actinomycetota</taxon>
        <taxon>Actinomycetes</taxon>
        <taxon>Micrococcales</taxon>
        <taxon>Brevibacteriaceae</taxon>
        <taxon>Brevibacterium</taxon>
    </lineage>
</organism>
<dbReference type="Proteomes" id="UP001500755">
    <property type="component" value="Unassembled WGS sequence"/>
</dbReference>
<evidence type="ECO:0000256" key="2">
    <source>
        <dbReference type="ARBA" id="ARBA00022642"/>
    </source>
</evidence>
<dbReference type="InterPro" id="IPR000868">
    <property type="entry name" value="Isochorismatase-like_dom"/>
</dbReference>
<comment type="caution">
    <text evidence="9">The sequence shown here is derived from an EMBL/GenBank/DDBJ whole genome shotgun (WGS) entry which is preliminary data.</text>
</comment>
<evidence type="ECO:0000259" key="8">
    <source>
        <dbReference type="Pfam" id="PF00857"/>
    </source>
</evidence>